<dbReference type="GO" id="GO:0009086">
    <property type="term" value="P:methionine biosynthetic process"/>
    <property type="evidence" value="ECO:0007669"/>
    <property type="project" value="UniProtKB-KW"/>
</dbReference>
<evidence type="ECO:0000256" key="14">
    <source>
        <dbReference type="PIRSR" id="PIRSR000098-1"/>
    </source>
</evidence>
<evidence type="ECO:0000259" key="18">
    <source>
        <dbReference type="PROSITE" id="PS51671"/>
    </source>
</evidence>
<dbReference type="InterPro" id="IPR036291">
    <property type="entry name" value="NAD(P)-bd_dom_sf"/>
</dbReference>
<evidence type="ECO:0000313" key="20">
    <source>
        <dbReference type="Proteomes" id="UP000182412"/>
    </source>
</evidence>
<evidence type="ECO:0000256" key="12">
    <source>
        <dbReference type="ARBA" id="ARBA00023167"/>
    </source>
</evidence>
<evidence type="ECO:0000256" key="13">
    <source>
        <dbReference type="ARBA" id="ARBA00048841"/>
    </source>
</evidence>
<comment type="pathway">
    <text evidence="2 16">Amino-acid biosynthesis; L-threonine biosynthesis; L-threonine from L-aspartate: step 3/5.</text>
</comment>
<dbReference type="InterPro" id="IPR005106">
    <property type="entry name" value="Asp/hSer_DH_NAD-bd"/>
</dbReference>
<comment type="catalytic activity">
    <reaction evidence="13">
        <text>L-homoserine + NADP(+) = L-aspartate 4-semialdehyde + NADPH + H(+)</text>
        <dbReference type="Rhea" id="RHEA:15761"/>
        <dbReference type="ChEBI" id="CHEBI:15378"/>
        <dbReference type="ChEBI" id="CHEBI:57476"/>
        <dbReference type="ChEBI" id="CHEBI:57783"/>
        <dbReference type="ChEBI" id="CHEBI:58349"/>
        <dbReference type="ChEBI" id="CHEBI:537519"/>
        <dbReference type="EC" id="1.1.1.3"/>
    </reaction>
    <physiologicalReaction direction="right-to-left" evidence="13">
        <dbReference type="Rhea" id="RHEA:15763"/>
    </physiologicalReaction>
</comment>
<reference evidence="19 20" key="1">
    <citation type="submission" date="2016-10" db="EMBL/GenBank/DDBJ databases">
        <authorList>
            <person name="de Groot N.N."/>
        </authorList>
    </citation>
    <scope>NUCLEOTIDE SEQUENCE [LARGE SCALE GENOMIC DNA]</scope>
    <source>
        <strain evidence="19 20">S137</strain>
    </source>
</reference>
<evidence type="ECO:0000313" key="19">
    <source>
        <dbReference type="EMBL" id="SDP69934.1"/>
    </source>
</evidence>
<dbReference type="SUPFAM" id="SSF51735">
    <property type="entry name" value="NAD(P)-binding Rossmann-fold domains"/>
    <property type="match status" value="1"/>
</dbReference>
<keyword evidence="12 16" id="KW-0486">Methionine biosynthesis</keyword>
<evidence type="ECO:0000256" key="4">
    <source>
        <dbReference type="ARBA" id="ARBA00006753"/>
    </source>
</evidence>
<dbReference type="Pfam" id="PF01842">
    <property type="entry name" value="ACT"/>
    <property type="match status" value="1"/>
</dbReference>
<feature type="binding site" evidence="15">
    <location>
        <position position="190"/>
    </location>
    <ligand>
        <name>L-homoserine</name>
        <dbReference type="ChEBI" id="CHEBI:57476"/>
    </ligand>
</feature>
<dbReference type="GO" id="GO:0009088">
    <property type="term" value="P:threonine biosynthetic process"/>
    <property type="evidence" value="ECO:0007669"/>
    <property type="project" value="UniProtKB-UniPathway"/>
</dbReference>
<feature type="binding site" evidence="15">
    <location>
        <position position="105"/>
    </location>
    <ligand>
        <name>NADPH</name>
        <dbReference type="ChEBI" id="CHEBI:57783"/>
    </ligand>
</feature>
<evidence type="ECO:0000256" key="9">
    <source>
        <dbReference type="ARBA" id="ARBA00022857"/>
    </source>
</evidence>
<evidence type="ECO:0000256" key="15">
    <source>
        <dbReference type="PIRSR" id="PIRSR000098-2"/>
    </source>
</evidence>
<evidence type="ECO:0000256" key="16">
    <source>
        <dbReference type="RuleBase" id="RU000579"/>
    </source>
</evidence>
<evidence type="ECO:0000256" key="10">
    <source>
        <dbReference type="ARBA" id="ARBA00023002"/>
    </source>
</evidence>
<feature type="binding site" evidence="15">
    <location>
        <begin position="10"/>
        <end position="17"/>
    </location>
    <ligand>
        <name>NADP(+)</name>
        <dbReference type="ChEBI" id="CHEBI:58349"/>
    </ligand>
</feature>
<dbReference type="InterPro" id="IPR045865">
    <property type="entry name" value="ACT-like_dom_sf"/>
</dbReference>
<dbReference type="AlphaFoldDB" id="A0A1H0UUQ6"/>
<dbReference type="Pfam" id="PF03447">
    <property type="entry name" value="NAD_binding_3"/>
    <property type="match status" value="1"/>
</dbReference>
<keyword evidence="11" id="KW-0915">Sodium</keyword>
<dbReference type="EMBL" id="FNJQ01000039">
    <property type="protein sequence ID" value="SDP69934.1"/>
    <property type="molecule type" value="Genomic_DNA"/>
</dbReference>
<evidence type="ECO:0000256" key="17">
    <source>
        <dbReference type="RuleBase" id="RU004171"/>
    </source>
</evidence>
<dbReference type="GO" id="GO:0004412">
    <property type="term" value="F:homoserine dehydrogenase activity"/>
    <property type="evidence" value="ECO:0007669"/>
    <property type="project" value="UniProtKB-EC"/>
</dbReference>
<protein>
    <recommendedName>
        <fullName evidence="6 16">Homoserine dehydrogenase</fullName>
        <ecNumber evidence="5 16">1.1.1.3</ecNumber>
    </recommendedName>
</protein>
<evidence type="ECO:0000256" key="1">
    <source>
        <dbReference type="ARBA" id="ARBA00001920"/>
    </source>
</evidence>
<keyword evidence="8 16" id="KW-0791">Threonine biosynthesis</keyword>
<dbReference type="InterPro" id="IPR002912">
    <property type="entry name" value="ACT_dom"/>
</dbReference>
<dbReference type="FunFam" id="3.30.360.10:FF:000005">
    <property type="entry name" value="Homoserine dehydrogenase"/>
    <property type="match status" value="1"/>
</dbReference>
<comment type="cofactor">
    <cofactor evidence="1">
        <name>a metal cation</name>
        <dbReference type="ChEBI" id="CHEBI:25213"/>
    </cofactor>
</comment>
<dbReference type="NCBIfam" id="NF004976">
    <property type="entry name" value="PRK06349.1"/>
    <property type="match status" value="1"/>
</dbReference>
<dbReference type="Gene3D" id="3.30.70.260">
    <property type="match status" value="1"/>
</dbReference>
<sequence>MQKVIKIGVLGAGTVGSGVVKVLEMNRPQITERVGARLEVKQVLVRDCSKVRPFLEGIKVTDKIEDILQDEEIQIVVELMGGLKPAKEYMLRAMDAGKSVVTANKDVVAQFGKEMFAKAEEKNVDFLFEASVGGGIPIITPLKQCLTANKVTEIMGIVNGTTNYMLTKMTECGSDYDSVLKEAQEKGYAEANPSADVDGLDAARKAAILASLAFNTRVELKDVSVEGITKITPDDIEYAKNLGYVIKLLAVGKDNKDYGVDVRVHPVFLPKDHPLASVNGVFNAIFVRGNAIGDAMFYGQGAGSLPTASAVVADIIDVSRDILHENFGRVRCTCYEDKPICPIEKTKSSYYVRLLVDDKPGVLGYVATAFGNAGVSLESVIQTHRNIVDHAEIVAISHRVEHAQIEAALAALKALPVVDEIRSVIRVEQERG</sequence>
<evidence type="ECO:0000256" key="6">
    <source>
        <dbReference type="ARBA" id="ARBA00013376"/>
    </source>
</evidence>
<dbReference type="PANTHER" id="PTHR43331">
    <property type="entry name" value="HOMOSERINE DEHYDROGENASE"/>
    <property type="match status" value="1"/>
</dbReference>
<evidence type="ECO:0000256" key="2">
    <source>
        <dbReference type="ARBA" id="ARBA00005056"/>
    </source>
</evidence>
<name>A0A1H0UUQ6_SELRU</name>
<dbReference type="UniPathway" id="UPA00050">
    <property type="reaction ID" value="UER00063"/>
</dbReference>
<feature type="domain" description="ACT" evidence="18">
    <location>
        <begin position="351"/>
        <end position="426"/>
    </location>
</feature>
<dbReference type="Proteomes" id="UP000182412">
    <property type="component" value="Unassembled WGS sequence"/>
</dbReference>
<dbReference type="SUPFAM" id="SSF55347">
    <property type="entry name" value="Glyceraldehyde-3-phosphate dehydrogenase-like, C-terminal domain"/>
    <property type="match status" value="1"/>
</dbReference>
<dbReference type="PANTHER" id="PTHR43331:SF1">
    <property type="entry name" value="HOMOSERINE DEHYDROGENASE"/>
    <property type="match status" value="1"/>
</dbReference>
<dbReference type="GO" id="GO:0050661">
    <property type="term" value="F:NADP binding"/>
    <property type="evidence" value="ECO:0007669"/>
    <property type="project" value="InterPro"/>
</dbReference>
<dbReference type="PROSITE" id="PS01042">
    <property type="entry name" value="HOMOSER_DHGENASE"/>
    <property type="match status" value="1"/>
</dbReference>
<dbReference type="CDD" id="cd04881">
    <property type="entry name" value="ACT_HSDH-Hom"/>
    <property type="match status" value="1"/>
</dbReference>
<dbReference type="RefSeq" id="WP_074573351.1">
    <property type="nucleotide sequence ID" value="NZ_FNJQ01000039.1"/>
</dbReference>
<keyword evidence="9 15" id="KW-0521">NADP</keyword>
<evidence type="ECO:0000256" key="11">
    <source>
        <dbReference type="ARBA" id="ARBA00023053"/>
    </source>
</evidence>
<proteinExistence type="inferred from homology"/>
<dbReference type="InterPro" id="IPR019811">
    <property type="entry name" value="HDH_CS"/>
</dbReference>
<dbReference type="InterPro" id="IPR016204">
    <property type="entry name" value="HDH"/>
</dbReference>
<keyword evidence="7 16" id="KW-0028">Amino-acid biosynthesis</keyword>
<dbReference type="InterPro" id="IPR001342">
    <property type="entry name" value="HDH_cat"/>
</dbReference>
<dbReference type="UniPathway" id="UPA00051">
    <property type="reaction ID" value="UER00465"/>
</dbReference>
<keyword evidence="10 16" id="KW-0560">Oxidoreductase</keyword>
<dbReference type="SUPFAM" id="SSF55021">
    <property type="entry name" value="ACT-like"/>
    <property type="match status" value="1"/>
</dbReference>
<dbReference type="Gene3D" id="3.30.360.10">
    <property type="entry name" value="Dihydrodipicolinate Reductase, domain 2"/>
    <property type="match status" value="1"/>
</dbReference>
<dbReference type="EC" id="1.1.1.3" evidence="5 16"/>
<evidence type="ECO:0000256" key="3">
    <source>
        <dbReference type="ARBA" id="ARBA00005062"/>
    </source>
</evidence>
<dbReference type="Pfam" id="PF00742">
    <property type="entry name" value="Homoserine_dh"/>
    <property type="match status" value="1"/>
</dbReference>
<feature type="active site" description="Proton donor" evidence="14">
    <location>
        <position position="205"/>
    </location>
</feature>
<evidence type="ECO:0000256" key="5">
    <source>
        <dbReference type="ARBA" id="ARBA00013213"/>
    </source>
</evidence>
<dbReference type="Gene3D" id="3.40.50.720">
    <property type="entry name" value="NAD(P)-binding Rossmann-like Domain"/>
    <property type="match status" value="1"/>
</dbReference>
<organism evidence="19 20">
    <name type="scientific">Selenomonas ruminantium</name>
    <dbReference type="NCBI Taxonomy" id="971"/>
    <lineage>
        <taxon>Bacteria</taxon>
        <taxon>Bacillati</taxon>
        <taxon>Bacillota</taxon>
        <taxon>Negativicutes</taxon>
        <taxon>Selenomonadales</taxon>
        <taxon>Selenomonadaceae</taxon>
        <taxon>Selenomonas</taxon>
    </lineage>
</organism>
<dbReference type="PROSITE" id="PS51671">
    <property type="entry name" value="ACT"/>
    <property type="match status" value="1"/>
</dbReference>
<dbReference type="PIRSF" id="PIRSF000098">
    <property type="entry name" value="Homoser_dehydrog"/>
    <property type="match status" value="1"/>
</dbReference>
<dbReference type="OrthoDB" id="9808167at2"/>
<gene>
    <name evidence="19" type="ORF">SAMN05216366_1397</name>
</gene>
<accession>A0A1H0UUQ6</accession>
<evidence type="ECO:0000256" key="7">
    <source>
        <dbReference type="ARBA" id="ARBA00022605"/>
    </source>
</evidence>
<comment type="similarity">
    <text evidence="4 17">Belongs to the homoserine dehydrogenase family.</text>
</comment>
<evidence type="ECO:0000256" key="8">
    <source>
        <dbReference type="ARBA" id="ARBA00022697"/>
    </source>
</evidence>
<comment type="pathway">
    <text evidence="3 16">Amino-acid biosynthesis; L-methionine biosynthesis via de novo pathway; L-homoserine from L-aspartate: step 3/3.</text>
</comment>